<dbReference type="Pfam" id="PF00407">
    <property type="entry name" value="Bet_v_1"/>
    <property type="match status" value="1"/>
</dbReference>
<dbReference type="SMART" id="SM01037">
    <property type="entry name" value="Bet_v_1"/>
    <property type="match status" value="1"/>
</dbReference>
<evidence type="ECO:0000313" key="3">
    <source>
        <dbReference type="Proteomes" id="UP001311915"/>
    </source>
</evidence>
<gene>
    <name evidence="2" type="ORF">R3W88_010777</name>
</gene>
<keyword evidence="3" id="KW-1185">Reference proteome</keyword>
<sequence length="153" mass="17473">MAPILVFGPRDSGFGRKFVKCGGHLFHDLYQTSSHHVSNISSDKVHHFDIHEGDDLKAGSVIGWKYTHDGKVKVTKQLIEAIDDEKKSITWKVLEGDTLELYNSFTISASFEDNWVTWTFVYEKKTEDTPEPITLLSLMIDITRDLEGHLHKI</sequence>
<protein>
    <recommendedName>
        <fullName evidence="1">Bet v I/Major latex protein domain-containing protein</fullName>
    </recommendedName>
</protein>
<organism evidence="2 3">
    <name type="scientific">Solanum pinnatisectum</name>
    <name type="common">tansyleaf nightshade</name>
    <dbReference type="NCBI Taxonomy" id="50273"/>
    <lineage>
        <taxon>Eukaryota</taxon>
        <taxon>Viridiplantae</taxon>
        <taxon>Streptophyta</taxon>
        <taxon>Embryophyta</taxon>
        <taxon>Tracheophyta</taxon>
        <taxon>Spermatophyta</taxon>
        <taxon>Magnoliopsida</taxon>
        <taxon>eudicotyledons</taxon>
        <taxon>Gunneridae</taxon>
        <taxon>Pentapetalae</taxon>
        <taxon>asterids</taxon>
        <taxon>lamiids</taxon>
        <taxon>Solanales</taxon>
        <taxon>Solanaceae</taxon>
        <taxon>Solanoideae</taxon>
        <taxon>Solaneae</taxon>
        <taxon>Solanum</taxon>
    </lineage>
</organism>
<feature type="domain" description="Bet v I/Major latex protein" evidence="1">
    <location>
        <begin position="12"/>
        <end position="153"/>
    </location>
</feature>
<accession>A0AAV9L6W8</accession>
<dbReference type="InterPro" id="IPR051761">
    <property type="entry name" value="MLP-like_ligand-binding"/>
</dbReference>
<comment type="caution">
    <text evidence="2">The sequence shown here is derived from an EMBL/GenBank/DDBJ whole genome shotgun (WGS) entry which is preliminary data.</text>
</comment>
<evidence type="ECO:0000313" key="2">
    <source>
        <dbReference type="EMBL" id="KAK4720544.1"/>
    </source>
</evidence>
<evidence type="ECO:0000259" key="1">
    <source>
        <dbReference type="SMART" id="SM01037"/>
    </source>
</evidence>
<reference evidence="2 3" key="1">
    <citation type="submission" date="2023-10" db="EMBL/GenBank/DDBJ databases">
        <title>Genome-Wide Identification Analysis in wild type Solanum Pinnatisectum Reveals Some Genes Defensing Phytophthora Infestans.</title>
        <authorList>
            <person name="Sun C."/>
        </authorList>
    </citation>
    <scope>NUCLEOTIDE SEQUENCE [LARGE SCALE GENOMIC DNA]</scope>
    <source>
        <strain evidence="2">LQN</strain>
        <tissue evidence="2">Leaf</tissue>
    </source>
</reference>
<name>A0AAV9L6W8_9SOLN</name>
<dbReference type="AlphaFoldDB" id="A0AAV9L6W8"/>
<dbReference type="PANTHER" id="PTHR31907">
    <property type="entry name" value="MLP-LIKE PROTEIN 423"/>
    <property type="match status" value="1"/>
</dbReference>
<dbReference type="InterPro" id="IPR023393">
    <property type="entry name" value="START-like_dom_sf"/>
</dbReference>
<dbReference type="GO" id="GO:0006952">
    <property type="term" value="P:defense response"/>
    <property type="evidence" value="ECO:0007669"/>
    <property type="project" value="InterPro"/>
</dbReference>
<dbReference type="Gene3D" id="3.30.530.20">
    <property type="match status" value="1"/>
</dbReference>
<dbReference type="Proteomes" id="UP001311915">
    <property type="component" value="Unassembled WGS sequence"/>
</dbReference>
<dbReference type="SUPFAM" id="SSF55961">
    <property type="entry name" value="Bet v1-like"/>
    <property type="match status" value="1"/>
</dbReference>
<dbReference type="InterPro" id="IPR000916">
    <property type="entry name" value="Bet_v_I/MLP"/>
</dbReference>
<dbReference type="EMBL" id="JAWPEI010000007">
    <property type="protein sequence ID" value="KAK4720544.1"/>
    <property type="molecule type" value="Genomic_DNA"/>
</dbReference>
<proteinExistence type="predicted"/>